<evidence type="ECO:0000313" key="1">
    <source>
        <dbReference type="EMBL" id="WAH42485.1"/>
    </source>
</evidence>
<dbReference type="EMBL" id="CP104067">
    <property type="protein sequence ID" value="WAH42485.1"/>
    <property type="molecule type" value="Genomic_DNA"/>
</dbReference>
<accession>A0ABY6ZKQ5</accession>
<reference evidence="1" key="1">
    <citation type="submission" date="2022-08" db="EMBL/GenBank/DDBJ databases">
        <title>Alicyclobacillus fastidiosus DSM 17978, complete genome.</title>
        <authorList>
            <person name="Wang Q."/>
            <person name="Cai R."/>
            <person name="Wang Z."/>
        </authorList>
    </citation>
    <scope>NUCLEOTIDE SEQUENCE</scope>
    <source>
        <strain evidence="1">DSM 17978</strain>
    </source>
</reference>
<organism evidence="1 2">
    <name type="scientific">Alicyclobacillus fastidiosus</name>
    <dbReference type="NCBI Taxonomy" id="392011"/>
    <lineage>
        <taxon>Bacteria</taxon>
        <taxon>Bacillati</taxon>
        <taxon>Bacillota</taxon>
        <taxon>Bacilli</taxon>
        <taxon>Bacillales</taxon>
        <taxon>Alicyclobacillaceae</taxon>
        <taxon>Alicyclobacillus</taxon>
    </lineage>
</organism>
<dbReference type="RefSeq" id="WP_268006367.1">
    <property type="nucleotide sequence ID" value="NZ_BSUT01000001.1"/>
</dbReference>
<sequence>MTDGIDAQLVEPKMRLRRDIGAWMIGSTKETSPHCYDHITKISVWRTATIKANG</sequence>
<dbReference type="Proteomes" id="UP001164761">
    <property type="component" value="Chromosome"/>
</dbReference>
<name>A0ABY6ZKQ5_9BACL</name>
<evidence type="ECO:0000313" key="2">
    <source>
        <dbReference type="Proteomes" id="UP001164761"/>
    </source>
</evidence>
<gene>
    <name evidence="1" type="ORF">NZD89_03035</name>
</gene>
<proteinExistence type="predicted"/>
<keyword evidence="2" id="KW-1185">Reference proteome</keyword>
<protein>
    <submittedName>
        <fullName evidence="1">Uncharacterized protein</fullName>
    </submittedName>
</protein>